<comment type="caution">
    <text evidence="1">The sequence shown here is derived from an EMBL/GenBank/DDBJ whole genome shotgun (WGS) entry which is preliminary data.</text>
</comment>
<proteinExistence type="predicted"/>
<reference evidence="1 2" key="1">
    <citation type="journal article" date="2018" name="Front. Plant Sci.">
        <title>Red Clover (Trifolium pratense) and Zigzag Clover (T. medium) - A Picture of Genomic Similarities and Differences.</title>
        <authorList>
            <person name="Dluhosova J."/>
            <person name="Istvanek J."/>
            <person name="Nedelnik J."/>
            <person name="Repkova J."/>
        </authorList>
    </citation>
    <scope>NUCLEOTIDE SEQUENCE [LARGE SCALE GENOMIC DNA]</scope>
    <source>
        <strain evidence="2">cv. 10/8</strain>
        <tissue evidence="1">Leaf</tissue>
    </source>
</reference>
<keyword evidence="2" id="KW-1185">Reference proteome</keyword>
<name>A0A392QDL5_9FABA</name>
<dbReference type="SUPFAM" id="SSF51161">
    <property type="entry name" value="Trimeric LpxA-like enzymes"/>
    <property type="match status" value="1"/>
</dbReference>
<accession>A0A392QDL5</accession>
<dbReference type="Proteomes" id="UP000265520">
    <property type="component" value="Unassembled WGS sequence"/>
</dbReference>
<feature type="non-terminal residue" evidence="1">
    <location>
        <position position="96"/>
    </location>
</feature>
<dbReference type="AlphaFoldDB" id="A0A392QDL5"/>
<organism evidence="1 2">
    <name type="scientific">Trifolium medium</name>
    <dbReference type="NCBI Taxonomy" id="97028"/>
    <lineage>
        <taxon>Eukaryota</taxon>
        <taxon>Viridiplantae</taxon>
        <taxon>Streptophyta</taxon>
        <taxon>Embryophyta</taxon>
        <taxon>Tracheophyta</taxon>
        <taxon>Spermatophyta</taxon>
        <taxon>Magnoliopsida</taxon>
        <taxon>eudicotyledons</taxon>
        <taxon>Gunneridae</taxon>
        <taxon>Pentapetalae</taxon>
        <taxon>rosids</taxon>
        <taxon>fabids</taxon>
        <taxon>Fabales</taxon>
        <taxon>Fabaceae</taxon>
        <taxon>Papilionoideae</taxon>
        <taxon>50 kb inversion clade</taxon>
        <taxon>NPAAA clade</taxon>
        <taxon>Hologalegina</taxon>
        <taxon>IRL clade</taxon>
        <taxon>Trifolieae</taxon>
        <taxon>Trifolium</taxon>
    </lineage>
</organism>
<protein>
    <submittedName>
        <fullName evidence="1">Bifunctional protein aas</fullName>
    </submittedName>
</protein>
<dbReference type="EMBL" id="LXQA010127910">
    <property type="protein sequence ID" value="MCI21989.1"/>
    <property type="molecule type" value="Genomic_DNA"/>
</dbReference>
<dbReference type="InterPro" id="IPR011004">
    <property type="entry name" value="Trimer_LpxA-like_sf"/>
</dbReference>
<dbReference type="Gene3D" id="2.160.10.10">
    <property type="entry name" value="Hexapeptide repeat proteins"/>
    <property type="match status" value="1"/>
</dbReference>
<evidence type="ECO:0000313" key="2">
    <source>
        <dbReference type="Proteomes" id="UP000265520"/>
    </source>
</evidence>
<evidence type="ECO:0000313" key="1">
    <source>
        <dbReference type="EMBL" id="MCI21989.1"/>
    </source>
</evidence>
<sequence length="96" mass="10158">MGAEIDMDGTYVDSNGAMLNPEMVKIERGGCVGKEALLFGHIYEGEEGGMVKYGEIKIGEDGFVGSRAVVMPGVEIQSDANLSALCLAMKGEIIRS</sequence>